<gene>
    <name evidence="3" type="ORF">C1H46_002755</name>
</gene>
<keyword evidence="4" id="KW-1185">Reference proteome</keyword>
<name>A0A540NL10_MALBA</name>
<dbReference type="InterPro" id="IPR001810">
    <property type="entry name" value="F-box_dom"/>
</dbReference>
<dbReference type="AlphaFoldDB" id="A0A540NL10"/>
<dbReference type="Proteomes" id="UP000315295">
    <property type="component" value="Unassembled WGS sequence"/>
</dbReference>
<proteinExistence type="predicted"/>
<evidence type="ECO:0000313" key="3">
    <source>
        <dbReference type="EMBL" id="TQE11719.1"/>
    </source>
</evidence>
<feature type="domain" description="F-box" evidence="2">
    <location>
        <begin position="5"/>
        <end position="35"/>
    </location>
</feature>
<dbReference type="Gene3D" id="1.20.1280.50">
    <property type="match status" value="1"/>
</dbReference>
<feature type="signal peptide" evidence="1">
    <location>
        <begin position="1"/>
        <end position="21"/>
    </location>
</feature>
<accession>A0A540NL10</accession>
<dbReference type="InterPro" id="IPR036047">
    <property type="entry name" value="F-box-like_dom_sf"/>
</dbReference>
<feature type="chain" id="PRO_5022131554" description="F-box domain-containing protein" evidence="1">
    <location>
        <begin position="22"/>
        <end position="58"/>
    </location>
</feature>
<keyword evidence="1" id="KW-0732">Signal</keyword>
<protein>
    <recommendedName>
        <fullName evidence="2">F-box domain-containing protein</fullName>
    </recommendedName>
</protein>
<comment type="caution">
    <text evidence="3">The sequence shown here is derived from an EMBL/GenBank/DDBJ whole genome shotgun (WGS) entry which is preliminary data.</text>
</comment>
<sequence length="58" mass="6603">MDYAILMRIFITLNYLHLVSISRVCSSWNAACCNPTHGKKLDLIVPRLFCCLDMPTSL</sequence>
<dbReference type="SUPFAM" id="SSF81383">
    <property type="entry name" value="F-box domain"/>
    <property type="match status" value="1"/>
</dbReference>
<dbReference type="EMBL" id="VIEB01000027">
    <property type="protein sequence ID" value="TQE11719.1"/>
    <property type="molecule type" value="Genomic_DNA"/>
</dbReference>
<dbReference type="Pfam" id="PF12937">
    <property type="entry name" value="F-box-like"/>
    <property type="match status" value="1"/>
</dbReference>
<organism evidence="3 4">
    <name type="scientific">Malus baccata</name>
    <name type="common">Siberian crab apple</name>
    <name type="synonym">Pyrus baccata</name>
    <dbReference type="NCBI Taxonomy" id="106549"/>
    <lineage>
        <taxon>Eukaryota</taxon>
        <taxon>Viridiplantae</taxon>
        <taxon>Streptophyta</taxon>
        <taxon>Embryophyta</taxon>
        <taxon>Tracheophyta</taxon>
        <taxon>Spermatophyta</taxon>
        <taxon>Magnoliopsida</taxon>
        <taxon>eudicotyledons</taxon>
        <taxon>Gunneridae</taxon>
        <taxon>Pentapetalae</taxon>
        <taxon>rosids</taxon>
        <taxon>fabids</taxon>
        <taxon>Rosales</taxon>
        <taxon>Rosaceae</taxon>
        <taxon>Amygdaloideae</taxon>
        <taxon>Maleae</taxon>
        <taxon>Malus</taxon>
    </lineage>
</organism>
<evidence type="ECO:0000313" key="4">
    <source>
        <dbReference type="Proteomes" id="UP000315295"/>
    </source>
</evidence>
<evidence type="ECO:0000256" key="1">
    <source>
        <dbReference type="SAM" id="SignalP"/>
    </source>
</evidence>
<evidence type="ECO:0000259" key="2">
    <source>
        <dbReference type="Pfam" id="PF12937"/>
    </source>
</evidence>
<reference evidence="3 4" key="1">
    <citation type="journal article" date="2019" name="G3 (Bethesda)">
        <title>Sequencing of a Wild Apple (Malus baccata) Genome Unravels the Differences Between Cultivated and Wild Apple Species Regarding Disease Resistance and Cold Tolerance.</title>
        <authorList>
            <person name="Chen X."/>
        </authorList>
    </citation>
    <scope>NUCLEOTIDE SEQUENCE [LARGE SCALE GENOMIC DNA]</scope>
    <source>
        <strain evidence="4">cv. Shandingzi</strain>
        <tissue evidence="3">Leaves</tissue>
    </source>
</reference>